<geneLocation type="plasmid" evidence="1">
    <name>p2</name>
</geneLocation>
<dbReference type="RefSeq" id="WP_339098313.1">
    <property type="nucleotide sequence ID" value="NZ_CP149785.1"/>
</dbReference>
<name>A0AAU6Q9F2_9DEIO</name>
<dbReference type="AlphaFoldDB" id="A0AAU6Q9F2"/>
<gene>
    <name evidence="1" type="ORF">WDJ50_18295</name>
</gene>
<organism evidence="1">
    <name type="scientific">Deinococcus sp. VB142</name>
    <dbReference type="NCBI Taxonomy" id="3112952"/>
    <lineage>
        <taxon>Bacteria</taxon>
        <taxon>Thermotogati</taxon>
        <taxon>Deinococcota</taxon>
        <taxon>Deinococci</taxon>
        <taxon>Deinococcales</taxon>
        <taxon>Deinococcaceae</taxon>
        <taxon>Deinococcus</taxon>
    </lineage>
</organism>
<reference evidence="1" key="1">
    <citation type="submission" date="2024-03" db="EMBL/GenBank/DDBJ databases">
        <title>Deinococcus weizhi sp. nov., isolated from human skin.</title>
        <authorList>
            <person name="Wei Z."/>
            <person name="Tian F."/>
            <person name="Yang C."/>
            <person name="Xin L.T."/>
            <person name="Wen Z.J."/>
            <person name="Lan K.C."/>
            <person name="Yu L."/>
            <person name="Zhe W."/>
            <person name="Dan F.D."/>
            <person name="Jun W."/>
            <person name="Rui Z."/>
            <person name="Yong X.J."/>
            <person name="Ting Y."/>
            <person name="Wei X."/>
            <person name="Xu Z.G."/>
            <person name="Xin Z."/>
            <person name="Dong F.G."/>
            <person name="Ni X.M."/>
            <person name="Zheng M.G."/>
            <person name="Chun Y."/>
            <person name="Qian W.X."/>
        </authorList>
    </citation>
    <scope>NUCLEOTIDE SEQUENCE</scope>
    <source>
        <strain evidence="1">VB142</strain>
        <plasmid evidence="1">p2</plasmid>
    </source>
</reference>
<keyword evidence="1" id="KW-0614">Plasmid</keyword>
<sequence length="161" mass="17831">MTADELEQMLADTLGVLTGVTTSMLMRETMPQLRFYLRRRGRILWPRVQLQFDANFQPTDEQVKDIINNHYAELGGGKPRRSPEDEARQLAYRIRRANFLGEPLEQEPGAAEVQPLKGVSAAAARAVIAWAASDDCPADIYARDVAPVLQALRPTAAGANI</sequence>
<evidence type="ECO:0000313" key="1">
    <source>
        <dbReference type="EMBL" id="WYF46793.1"/>
    </source>
</evidence>
<protein>
    <submittedName>
        <fullName evidence="1">Uncharacterized protein</fullName>
    </submittedName>
</protein>
<accession>A0AAU6Q9F2</accession>
<dbReference type="EMBL" id="CP149785">
    <property type="protein sequence ID" value="WYF46793.1"/>
    <property type="molecule type" value="Genomic_DNA"/>
</dbReference>
<proteinExistence type="predicted"/>